<protein>
    <submittedName>
        <fullName evidence="1">Phosphohistidine phosphatase SixA</fullName>
    </submittedName>
</protein>
<dbReference type="SUPFAM" id="SSF53254">
    <property type="entry name" value="Phosphoglycerate mutase-like"/>
    <property type="match status" value="1"/>
</dbReference>
<evidence type="ECO:0000313" key="2">
    <source>
        <dbReference type="Proteomes" id="UP000295705"/>
    </source>
</evidence>
<dbReference type="Gene3D" id="3.40.50.1240">
    <property type="entry name" value="Phosphoglycerate mutase-like"/>
    <property type="match status" value="1"/>
</dbReference>
<proteinExistence type="predicted"/>
<comment type="caution">
    <text evidence="1">The sequence shown here is derived from an EMBL/GenBank/DDBJ whole genome shotgun (WGS) entry which is preliminary data.</text>
</comment>
<dbReference type="Proteomes" id="UP000295705">
    <property type="component" value="Unassembled WGS sequence"/>
</dbReference>
<sequence>MITVLAVRHADITDPEAGGDPSLSAAGRRRAAALAHVVRDLVIDTVVVSTLRRTRETVAQVLDERPGLELLVEDRPADRADALRRGELGATVLVAGHSNTVPELVVALFGDPVTPILATEFDRLLVLTVADSTAVVRGLRYGAAG</sequence>
<evidence type="ECO:0000313" key="1">
    <source>
        <dbReference type="EMBL" id="TDQ50798.1"/>
    </source>
</evidence>
<dbReference type="RefSeq" id="WP_133828876.1">
    <property type="nucleotide sequence ID" value="NZ_BAABHR010000003.1"/>
</dbReference>
<name>A0A4R6UTW8_9PSEU</name>
<dbReference type="CDD" id="cd07067">
    <property type="entry name" value="HP_PGM_like"/>
    <property type="match status" value="1"/>
</dbReference>
<dbReference type="EMBL" id="SNYO01000009">
    <property type="protein sequence ID" value="TDQ50798.1"/>
    <property type="molecule type" value="Genomic_DNA"/>
</dbReference>
<dbReference type="SMART" id="SM00855">
    <property type="entry name" value="PGAM"/>
    <property type="match status" value="1"/>
</dbReference>
<dbReference type="InterPro" id="IPR029033">
    <property type="entry name" value="His_PPase_superfam"/>
</dbReference>
<accession>A0A4R6UTW8</accession>
<reference evidence="1 2" key="1">
    <citation type="submission" date="2019-03" db="EMBL/GenBank/DDBJ databases">
        <title>Genomic Encyclopedia of Type Strains, Phase IV (KMG-IV): sequencing the most valuable type-strain genomes for metagenomic binning, comparative biology and taxonomic classification.</title>
        <authorList>
            <person name="Goeker M."/>
        </authorList>
    </citation>
    <scope>NUCLEOTIDE SEQUENCE [LARGE SCALE GENOMIC DNA]</scope>
    <source>
        <strain evidence="1 2">DSM 45775</strain>
    </source>
</reference>
<dbReference type="AlphaFoldDB" id="A0A4R6UTW8"/>
<dbReference type="InterPro" id="IPR013078">
    <property type="entry name" value="His_Pase_superF_clade-1"/>
</dbReference>
<dbReference type="OrthoDB" id="3296006at2"/>
<gene>
    <name evidence="1" type="ORF">EV188_1096</name>
</gene>
<dbReference type="Pfam" id="PF00300">
    <property type="entry name" value="His_Phos_1"/>
    <property type="match status" value="1"/>
</dbReference>
<keyword evidence="2" id="KW-1185">Reference proteome</keyword>
<organism evidence="1 2">
    <name type="scientific">Actinomycetospora succinea</name>
    <dbReference type="NCBI Taxonomy" id="663603"/>
    <lineage>
        <taxon>Bacteria</taxon>
        <taxon>Bacillati</taxon>
        <taxon>Actinomycetota</taxon>
        <taxon>Actinomycetes</taxon>
        <taxon>Pseudonocardiales</taxon>
        <taxon>Pseudonocardiaceae</taxon>
        <taxon>Actinomycetospora</taxon>
    </lineage>
</organism>